<dbReference type="PROSITE" id="PS51257">
    <property type="entry name" value="PROKAR_LIPOPROTEIN"/>
    <property type="match status" value="1"/>
</dbReference>
<keyword evidence="1" id="KW-0479">Metal-binding</keyword>
<dbReference type="SFLD" id="SFLDG01125">
    <property type="entry name" value="C1.1:_Acid_Phosphatase_Like"/>
    <property type="match status" value="1"/>
</dbReference>
<dbReference type="GO" id="GO:0009279">
    <property type="term" value="C:cell outer membrane"/>
    <property type="evidence" value="ECO:0007669"/>
    <property type="project" value="InterPro"/>
</dbReference>
<dbReference type="SFLD" id="SFLDS00003">
    <property type="entry name" value="Haloacid_Dehalogenase"/>
    <property type="match status" value="1"/>
</dbReference>
<sequence length="265" mass="29600">MQKRWLMTLPAVFILGLTGCADNAQQRLNDQTVTAVNWTQQSGEYQALTWQAFNLATMAFDNASSLTGKPKAVIVDLDETMLDNSAYSAWQAKNGQPFTDATWSTWTRARQALAIPGAVEFARYVDSHGGKVFYVSNRDQKDYQATVDNLNALGFPGVNSNTVRLSTTTSNKQARFDEIRQSGENVVLYIGDNLNDFGGATWHKNNAQRRAFVSANHALFGTRFIILPNPEYGDWESGLADGYNKLSDQQKIEVREQNLRAWNGK</sequence>
<dbReference type="EMBL" id="JPKR02000003">
    <property type="protein sequence ID" value="KGD70673.1"/>
    <property type="molecule type" value="Genomic_DNA"/>
</dbReference>
<dbReference type="InterPro" id="IPR006423">
    <property type="entry name" value="Lipo_e_P4"/>
</dbReference>
<dbReference type="CDD" id="cd07534">
    <property type="entry name" value="HAD_CAP"/>
    <property type="match status" value="1"/>
</dbReference>
<dbReference type="InterPro" id="IPR005519">
    <property type="entry name" value="Acid_phosphat_B-like"/>
</dbReference>
<dbReference type="PIRSF" id="PIRSF019271">
    <property type="entry name" value="Acid_Ptase_C"/>
    <property type="match status" value="1"/>
</dbReference>
<comment type="caution">
    <text evidence="4">The sequence shown here is derived from an EMBL/GenBank/DDBJ whole genome shotgun (WGS) entry which is preliminary data.</text>
</comment>
<dbReference type="PANTHER" id="PTHR31284:SF10">
    <property type="entry name" value="ACID PHOSPHATASE-LIKE PROTEIN"/>
    <property type="match status" value="1"/>
</dbReference>
<dbReference type="SUPFAM" id="SSF56784">
    <property type="entry name" value="HAD-like"/>
    <property type="match status" value="1"/>
</dbReference>
<dbReference type="Proteomes" id="UP000029577">
    <property type="component" value="Unassembled WGS sequence"/>
</dbReference>
<feature type="chain" id="PRO_5001910048" evidence="3">
    <location>
        <begin position="24"/>
        <end position="265"/>
    </location>
</feature>
<dbReference type="NCBIfam" id="TIGR01533">
    <property type="entry name" value="lipo_e_P4"/>
    <property type="match status" value="1"/>
</dbReference>
<dbReference type="Gene3D" id="3.40.50.1000">
    <property type="entry name" value="HAD superfamily/HAD-like"/>
    <property type="match status" value="1"/>
</dbReference>
<proteinExistence type="predicted"/>
<evidence type="ECO:0000313" key="4">
    <source>
        <dbReference type="EMBL" id="KGD70673.1"/>
    </source>
</evidence>
<dbReference type="STRING" id="642227.HA49_19820"/>
<organism evidence="4 5">
    <name type="scientific">Tatumella morbirosei</name>
    <dbReference type="NCBI Taxonomy" id="642227"/>
    <lineage>
        <taxon>Bacteria</taxon>
        <taxon>Pseudomonadati</taxon>
        <taxon>Pseudomonadota</taxon>
        <taxon>Gammaproteobacteria</taxon>
        <taxon>Enterobacterales</taxon>
        <taxon>Erwiniaceae</taxon>
        <taxon>Tatumella</taxon>
    </lineage>
</organism>
<dbReference type="AlphaFoldDB" id="A0A095U818"/>
<evidence type="ECO:0000256" key="3">
    <source>
        <dbReference type="SAM" id="SignalP"/>
    </source>
</evidence>
<evidence type="ECO:0000256" key="2">
    <source>
        <dbReference type="ARBA" id="ARBA00022729"/>
    </source>
</evidence>
<dbReference type="PANTHER" id="PTHR31284">
    <property type="entry name" value="ACID PHOSPHATASE-LIKE PROTEIN"/>
    <property type="match status" value="1"/>
</dbReference>
<evidence type="ECO:0000256" key="1">
    <source>
        <dbReference type="ARBA" id="ARBA00022723"/>
    </source>
</evidence>
<dbReference type="GO" id="GO:0046872">
    <property type="term" value="F:metal ion binding"/>
    <property type="evidence" value="ECO:0007669"/>
    <property type="project" value="UniProtKB-KW"/>
</dbReference>
<dbReference type="OrthoDB" id="395856at2"/>
<dbReference type="eggNOG" id="COG2503">
    <property type="taxonomic scope" value="Bacteria"/>
</dbReference>
<feature type="signal peptide" evidence="3">
    <location>
        <begin position="1"/>
        <end position="23"/>
    </location>
</feature>
<reference evidence="4" key="1">
    <citation type="submission" date="2014-12" db="EMBL/GenBank/DDBJ databases">
        <title>The draft genome of the Tatumella morbirosei type strain, LMG23360T isolated from pineapple rot.</title>
        <authorList>
            <person name="Smits T.H."/>
            <person name="Palmer M."/>
            <person name="Venter S.N."/>
            <person name="Duffy B."/>
            <person name="Steenkamp E.T."/>
            <person name="Chan W.Y."/>
            <person name="Coutinho T.A."/>
            <person name="Coetzee M.P."/>
            <person name="De Maayer P."/>
        </authorList>
    </citation>
    <scope>NUCLEOTIDE SEQUENCE [LARGE SCALE GENOMIC DNA]</scope>
    <source>
        <strain evidence="4">LMG 23360</strain>
    </source>
</reference>
<keyword evidence="5" id="KW-1185">Reference proteome</keyword>
<evidence type="ECO:0000313" key="5">
    <source>
        <dbReference type="Proteomes" id="UP000029577"/>
    </source>
</evidence>
<dbReference type="Pfam" id="PF03767">
    <property type="entry name" value="Acid_phosphat_B"/>
    <property type="match status" value="1"/>
</dbReference>
<name>A0A095U818_9GAMM</name>
<accession>A0A095U818</accession>
<keyword evidence="2 3" id="KW-0732">Signal</keyword>
<dbReference type="InterPro" id="IPR036412">
    <property type="entry name" value="HAD-like_sf"/>
</dbReference>
<dbReference type="RefSeq" id="WP_038023341.1">
    <property type="nucleotide sequence ID" value="NZ_JPKR02000003.1"/>
</dbReference>
<dbReference type="InterPro" id="IPR023214">
    <property type="entry name" value="HAD_sf"/>
</dbReference>
<protein>
    <submittedName>
        <fullName evidence="4">Membrane protein</fullName>
    </submittedName>
</protein>
<gene>
    <name evidence="4" type="ORF">HA49_19820</name>
</gene>